<dbReference type="AlphaFoldDB" id="A0A5B9DY57"/>
<dbReference type="EMBL" id="CP042807">
    <property type="protein sequence ID" value="QEE24508.1"/>
    <property type="molecule type" value="Genomic_DNA"/>
</dbReference>
<protein>
    <submittedName>
        <fullName evidence="1">Uncharacterized protein</fullName>
    </submittedName>
</protein>
<organism evidence="1 2">
    <name type="scientific">Rhodanobacter glycinis</name>
    <dbReference type="NCBI Taxonomy" id="582702"/>
    <lineage>
        <taxon>Bacteria</taxon>
        <taxon>Pseudomonadati</taxon>
        <taxon>Pseudomonadota</taxon>
        <taxon>Gammaproteobacteria</taxon>
        <taxon>Lysobacterales</taxon>
        <taxon>Rhodanobacteraceae</taxon>
        <taxon>Rhodanobacter</taxon>
    </lineage>
</organism>
<evidence type="ECO:0000313" key="2">
    <source>
        <dbReference type="Proteomes" id="UP000321807"/>
    </source>
</evidence>
<dbReference type="Proteomes" id="UP000321807">
    <property type="component" value="Chromosome"/>
</dbReference>
<reference evidence="1 2" key="1">
    <citation type="submission" date="2019-08" db="EMBL/GenBank/DDBJ databases">
        <title>Complete genome sequence of Rhodanobacter glycinis strain T01E-68 isolated from tomato root.</title>
        <authorList>
            <person name="Weon H.-Y."/>
            <person name="Lee S.A."/>
        </authorList>
    </citation>
    <scope>NUCLEOTIDE SEQUENCE [LARGE SCALE GENOMIC DNA]</scope>
    <source>
        <strain evidence="1 2">T01E-68</strain>
    </source>
</reference>
<gene>
    <name evidence="1" type="ORF">CS053_08335</name>
</gene>
<dbReference type="KEGG" id="rgl:CS053_08335"/>
<accession>A0A5B9DY57</accession>
<sequence>MTQLEDRLTEWGREYGGGKYGIRGDIENGVVTAASYGDSPIASLMKWHGRPPDGLNYDGSCTGADDVDAAVRALSQQPQGLLPSIIVTLEYWLPGQTVESKQARLRKRGDMVSRVRYYQHLRLAKVHIAGWLRIPFSEPEVEIEQEIV</sequence>
<proteinExistence type="predicted"/>
<evidence type="ECO:0000313" key="1">
    <source>
        <dbReference type="EMBL" id="QEE24508.1"/>
    </source>
</evidence>
<dbReference type="RefSeq" id="WP_147627101.1">
    <property type="nucleotide sequence ID" value="NZ_CP042807.1"/>
</dbReference>
<name>A0A5B9DY57_9GAMM</name>